<reference evidence="3 4" key="1">
    <citation type="submission" date="2016-10" db="EMBL/GenBank/DDBJ databases">
        <authorList>
            <person name="de Groot N.N."/>
        </authorList>
    </citation>
    <scope>NUCLEOTIDE SEQUENCE [LARGE SCALE GENOMIC DNA]</scope>
    <source>
        <strain evidence="3 4">DSM 20678</strain>
    </source>
</reference>
<proteinExistence type="predicted"/>
<dbReference type="STRING" id="937334.SAMN05444406_103121"/>
<keyword evidence="1" id="KW-0472">Membrane</keyword>
<dbReference type="RefSeq" id="WP_092281942.1">
    <property type="nucleotide sequence ID" value="NZ_FOXR01000003.1"/>
</dbReference>
<dbReference type="OrthoDB" id="9786132at2"/>
<dbReference type="EMBL" id="FOXR01000003">
    <property type="protein sequence ID" value="SFP76241.1"/>
    <property type="molecule type" value="Genomic_DNA"/>
</dbReference>
<evidence type="ECO:0000256" key="1">
    <source>
        <dbReference type="SAM" id="Phobius"/>
    </source>
</evidence>
<dbReference type="Pfam" id="PF12801">
    <property type="entry name" value="Fer4_5"/>
    <property type="match status" value="1"/>
</dbReference>
<evidence type="ECO:0000259" key="2">
    <source>
        <dbReference type="Pfam" id="PF12801"/>
    </source>
</evidence>
<keyword evidence="1" id="KW-0812">Transmembrane</keyword>
<evidence type="ECO:0000313" key="4">
    <source>
        <dbReference type="Proteomes" id="UP000198577"/>
    </source>
</evidence>
<evidence type="ECO:0000313" key="3">
    <source>
        <dbReference type="EMBL" id="SFP76241.1"/>
    </source>
</evidence>
<organism evidence="3 4">
    <name type="scientific">Caldicoprobacter faecalis</name>
    <dbReference type="NCBI Taxonomy" id="937334"/>
    <lineage>
        <taxon>Bacteria</taxon>
        <taxon>Bacillati</taxon>
        <taxon>Bacillota</taxon>
        <taxon>Clostridia</taxon>
        <taxon>Caldicoprobacterales</taxon>
        <taxon>Caldicoprobacteraceae</taxon>
        <taxon>Caldicoprobacter</taxon>
    </lineage>
</organism>
<feature type="transmembrane region" description="Helical" evidence="1">
    <location>
        <begin position="12"/>
        <end position="33"/>
    </location>
</feature>
<dbReference type="InterPro" id="IPR017896">
    <property type="entry name" value="4Fe4S_Fe-S-bd"/>
</dbReference>
<sequence>MLFFELAASGRIQLWMGIFLLTVVLAAFFGRFYCGWICPVNTLMNLVTRVKRRLRIKDLAVPESMKKPVYRYAALLAFISYVCIRNVKWQKLFI</sequence>
<keyword evidence="1" id="KW-1133">Transmembrane helix</keyword>
<keyword evidence="4" id="KW-1185">Reference proteome</keyword>
<protein>
    <submittedName>
        <fullName evidence="3">4Fe-4S binding domain-containing protein</fullName>
    </submittedName>
</protein>
<feature type="domain" description="4Fe-4S ferredoxin-type" evidence="2">
    <location>
        <begin position="14"/>
        <end position="57"/>
    </location>
</feature>
<name>A0A1I5T049_9FIRM</name>
<dbReference type="AlphaFoldDB" id="A0A1I5T049"/>
<dbReference type="Proteomes" id="UP000198577">
    <property type="component" value="Unassembled WGS sequence"/>
</dbReference>
<gene>
    <name evidence="3" type="ORF">SAMN05444406_103121</name>
</gene>
<accession>A0A1I5T049</accession>